<dbReference type="InterPro" id="IPR013525">
    <property type="entry name" value="ABC2_TM"/>
</dbReference>
<feature type="transmembrane region" description="Helical" evidence="6">
    <location>
        <begin position="173"/>
        <end position="195"/>
    </location>
</feature>
<evidence type="ECO:0000256" key="4">
    <source>
        <dbReference type="ARBA" id="ARBA00022989"/>
    </source>
</evidence>
<gene>
    <name evidence="8" type="ORF">H9661_04055</name>
</gene>
<evidence type="ECO:0000256" key="3">
    <source>
        <dbReference type="ARBA" id="ARBA00022692"/>
    </source>
</evidence>
<evidence type="ECO:0000313" key="9">
    <source>
        <dbReference type="Proteomes" id="UP000627781"/>
    </source>
</evidence>
<dbReference type="PANTHER" id="PTHR30294:SF29">
    <property type="entry name" value="MULTIDRUG ABC TRANSPORTER PERMEASE YBHS-RELATED"/>
    <property type="match status" value="1"/>
</dbReference>
<evidence type="ECO:0000313" key="8">
    <source>
        <dbReference type="EMBL" id="MBD7910527.1"/>
    </source>
</evidence>
<keyword evidence="2" id="KW-1003">Cell membrane</keyword>
<comment type="caution">
    <text evidence="8">The sequence shown here is derived from an EMBL/GenBank/DDBJ whole genome shotgun (WGS) entry which is preliminary data.</text>
</comment>
<evidence type="ECO:0000259" key="7">
    <source>
        <dbReference type="Pfam" id="PF12698"/>
    </source>
</evidence>
<keyword evidence="4 6" id="KW-1133">Transmembrane helix</keyword>
<accession>A0ABR8PQU5</accession>
<dbReference type="EMBL" id="JACSRA010000004">
    <property type="protein sequence ID" value="MBD7910527.1"/>
    <property type="molecule type" value="Genomic_DNA"/>
</dbReference>
<feature type="transmembrane region" description="Helical" evidence="6">
    <location>
        <begin position="279"/>
        <end position="298"/>
    </location>
</feature>
<evidence type="ECO:0000256" key="6">
    <source>
        <dbReference type="SAM" id="Phobius"/>
    </source>
</evidence>
<protein>
    <submittedName>
        <fullName evidence="8">ABC transporter permease</fullName>
    </submittedName>
</protein>
<evidence type="ECO:0000256" key="1">
    <source>
        <dbReference type="ARBA" id="ARBA00004651"/>
    </source>
</evidence>
<name>A0ABR8PQU5_9CLOT</name>
<keyword evidence="9" id="KW-1185">Reference proteome</keyword>
<dbReference type="PANTHER" id="PTHR30294">
    <property type="entry name" value="MEMBRANE COMPONENT OF ABC TRANSPORTER YHHJ-RELATED"/>
    <property type="match status" value="1"/>
</dbReference>
<feature type="transmembrane region" description="Helical" evidence="6">
    <location>
        <begin position="334"/>
        <end position="350"/>
    </location>
</feature>
<dbReference type="Proteomes" id="UP000627781">
    <property type="component" value="Unassembled WGS sequence"/>
</dbReference>
<sequence length="362" mass="40522">MKLLVYLKTTFKGVIATLVPTLAMFILLPVVIAGVMGFVKSDEGENSLKLKQLKVSIIDEDNSKASNSLIEFLKTDDINKLIEVTNYGDAYIKIPKGYEESLLLQKDSNIILEESGKGHSVLSTLKVVIDKYHENLNLVRHGENARELSKILNESFIENEIIDYKKDLTSYELMASTLSEFVISMMILNLIRASYVEVSRNINMRILVTPITRQRVLVYESIGIFFYSFIILLCYTLFFKAFGIAFKGSLLVILEIIIPAALLITTMSKFITCCIGKKYGQVVGIMIFALPILGMEMFTGKGNLLAKFAPTHYITKAFESFSLNGSITGSEKELLWIIGISILLFIIVFIKEGISKGGRRCA</sequence>
<feature type="domain" description="ABC-2 type transporter transmembrane" evidence="7">
    <location>
        <begin position="21"/>
        <end position="349"/>
    </location>
</feature>
<proteinExistence type="predicted"/>
<keyword evidence="3 6" id="KW-0812">Transmembrane</keyword>
<dbReference type="InterPro" id="IPR051449">
    <property type="entry name" value="ABC-2_transporter_component"/>
</dbReference>
<evidence type="ECO:0000256" key="5">
    <source>
        <dbReference type="ARBA" id="ARBA00023136"/>
    </source>
</evidence>
<dbReference type="RefSeq" id="WP_143315015.1">
    <property type="nucleotide sequence ID" value="NZ_JACSRA010000004.1"/>
</dbReference>
<comment type="subcellular location">
    <subcellularLocation>
        <location evidence="1">Cell membrane</location>
        <topology evidence="1">Multi-pass membrane protein</topology>
    </subcellularLocation>
</comment>
<feature type="transmembrane region" description="Helical" evidence="6">
    <location>
        <begin position="216"/>
        <end position="238"/>
    </location>
</feature>
<reference evidence="8 9" key="1">
    <citation type="submission" date="2020-08" db="EMBL/GenBank/DDBJ databases">
        <title>A Genomic Blueprint of the Chicken Gut Microbiome.</title>
        <authorList>
            <person name="Gilroy R."/>
            <person name="Ravi A."/>
            <person name="Getino M."/>
            <person name="Pursley I."/>
            <person name="Horton D.L."/>
            <person name="Alikhan N.-F."/>
            <person name="Baker D."/>
            <person name="Gharbi K."/>
            <person name="Hall N."/>
            <person name="Watson M."/>
            <person name="Adriaenssens E.M."/>
            <person name="Foster-Nyarko E."/>
            <person name="Jarju S."/>
            <person name="Secka A."/>
            <person name="Antonio M."/>
            <person name="Oren A."/>
            <person name="Chaudhuri R."/>
            <person name="La Ragione R.M."/>
            <person name="Hildebrand F."/>
            <person name="Pallen M.J."/>
        </authorList>
    </citation>
    <scope>NUCLEOTIDE SEQUENCE [LARGE SCALE GENOMIC DNA]</scope>
    <source>
        <strain evidence="8 9">Sa3CVN1</strain>
    </source>
</reference>
<evidence type="ECO:0000256" key="2">
    <source>
        <dbReference type="ARBA" id="ARBA00022475"/>
    </source>
</evidence>
<feature type="transmembrane region" description="Helical" evidence="6">
    <location>
        <begin position="244"/>
        <end position="267"/>
    </location>
</feature>
<dbReference type="Pfam" id="PF12698">
    <property type="entry name" value="ABC2_membrane_3"/>
    <property type="match status" value="1"/>
</dbReference>
<organism evidence="8 9">
    <name type="scientific">Clostridium cibarium</name>
    <dbReference type="NCBI Taxonomy" id="2762247"/>
    <lineage>
        <taxon>Bacteria</taxon>
        <taxon>Bacillati</taxon>
        <taxon>Bacillota</taxon>
        <taxon>Clostridia</taxon>
        <taxon>Eubacteriales</taxon>
        <taxon>Clostridiaceae</taxon>
        <taxon>Clostridium</taxon>
    </lineage>
</organism>
<feature type="transmembrane region" description="Helical" evidence="6">
    <location>
        <begin position="12"/>
        <end position="39"/>
    </location>
</feature>
<keyword evidence="5 6" id="KW-0472">Membrane</keyword>